<accession>A0ACB7IPD8</accession>
<comment type="caution">
    <text evidence="1">The sequence shown here is derived from an EMBL/GenBank/DDBJ whole genome shotgun (WGS) entry which is preliminary data.</text>
</comment>
<protein>
    <submittedName>
        <fullName evidence="1">Uncharacterized protein</fullName>
    </submittedName>
</protein>
<dbReference type="EMBL" id="WQMT02000008">
    <property type="protein sequence ID" value="KAG9220088.1"/>
    <property type="molecule type" value="Genomic_DNA"/>
</dbReference>
<organism evidence="1 2">
    <name type="scientific">Pleurotus cornucopiae</name>
    <name type="common">Cornucopia mushroom</name>
    <dbReference type="NCBI Taxonomy" id="5321"/>
    <lineage>
        <taxon>Eukaryota</taxon>
        <taxon>Fungi</taxon>
        <taxon>Dikarya</taxon>
        <taxon>Basidiomycota</taxon>
        <taxon>Agaricomycotina</taxon>
        <taxon>Agaricomycetes</taxon>
        <taxon>Agaricomycetidae</taxon>
        <taxon>Agaricales</taxon>
        <taxon>Pleurotineae</taxon>
        <taxon>Pleurotaceae</taxon>
        <taxon>Pleurotus</taxon>
    </lineage>
</organism>
<evidence type="ECO:0000313" key="2">
    <source>
        <dbReference type="Proteomes" id="UP000824881"/>
    </source>
</evidence>
<proteinExistence type="predicted"/>
<dbReference type="Proteomes" id="UP000824881">
    <property type="component" value="Unassembled WGS sequence"/>
</dbReference>
<gene>
    <name evidence="1" type="ORF">CCMSSC00406_0007948</name>
</gene>
<reference evidence="1 2" key="1">
    <citation type="journal article" date="2021" name="Appl. Environ. Microbiol.">
        <title>Genetic linkage and physical mapping for an oyster mushroom Pleurotus cornucopiae and QTL analysis for the trait cap color.</title>
        <authorList>
            <person name="Zhang Y."/>
            <person name="Gao W."/>
            <person name="Sonnenberg A."/>
            <person name="Chen Q."/>
            <person name="Zhang J."/>
            <person name="Huang C."/>
        </authorList>
    </citation>
    <scope>NUCLEOTIDE SEQUENCE [LARGE SCALE GENOMIC DNA]</scope>
    <source>
        <strain evidence="1">CCMSSC00406</strain>
    </source>
</reference>
<evidence type="ECO:0000313" key="1">
    <source>
        <dbReference type="EMBL" id="KAG9220088.1"/>
    </source>
</evidence>
<sequence length="102" mass="11494">MKRQNEIQDLDPDEPATGYRNTLPLLPVTFAMVNKRDKAQKAAKKKVTVAAQKSDSIKIRLPAAVRHRASPRHEQDTQSTCMRTMVHQRDSGTSVPLAMDRL</sequence>
<name>A0ACB7IPD8_PLECO</name>
<keyword evidence="2" id="KW-1185">Reference proteome</keyword>